<reference evidence="1" key="2">
    <citation type="submission" date="2020-05" db="UniProtKB">
        <authorList>
            <consortium name="EnsemblMetazoa"/>
        </authorList>
    </citation>
    <scope>IDENTIFICATION</scope>
    <source>
        <strain evidence="1">maculatus3</strain>
    </source>
</reference>
<dbReference type="PANTHER" id="PTHR20898">
    <property type="entry name" value="DAEDALUS ON 3-RELATED-RELATED"/>
    <property type="match status" value="1"/>
</dbReference>
<proteinExistence type="predicted"/>
<dbReference type="Proteomes" id="UP000075901">
    <property type="component" value="Unassembled WGS sequence"/>
</dbReference>
<evidence type="ECO:0000313" key="2">
    <source>
        <dbReference type="Proteomes" id="UP000075901"/>
    </source>
</evidence>
<protein>
    <recommendedName>
        <fullName evidence="3">MD-2-related lipid-recognition domain-containing protein</fullName>
    </recommendedName>
</protein>
<dbReference type="InterPro" id="IPR010512">
    <property type="entry name" value="DUF1091"/>
</dbReference>
<dbReference type="VEuPathDB" id="VectorBase:AMAM004737"/>
<dbReference type="AlphaFoldDB" id="A0A182SDR9"/>
<dbReference type="Pfam" id="PF06477">
    <property type="entry name" value="DUF1091"/>
    <property type="match status" value="1"/>
</dbReference>
<accession>A0A182SDR9</accession>
<dbReference type="PANTHER" id="PTHR20898:SF0">
    <property type="entry name" value="DAEDALUS ON 3-RELATED"/>
    <property type="match status" value="1"/>
</dbReference>
<organism evidence="1 2">
    <name type="scientific">Anopheles maculatus</name>
    <dbReference type="NCBI Taxonomy" id="74869"/>
    <lineage>
        <taxon>Eukaryota</taxon>
        <taxon>Metazoa</taxon>
        <taxon>Ecdysozoa</taxon>
        <taxon>Arthropoda</taxon>
        <taxon>Hexapoda</taxon>
        <taxon>Insecta</taxon>
        <taxon>Pterygota</taxon>
        <taxon>Neoptera</taxon>
        <taxon>Endopterygota</taxon>
        <taxon>Diptera</taxon>
        <taxon>Nematocera</taxon>
        <taxon>Culicoidea</taxon>
        <taxon>Culicidae</taxon>
        <taxon>Anophelinae</taxon>
        <taxon>Anopheles</taxon>
        <taxon>Anopheles maculatus group</taxon>
    </lineage>
</organism>
<reference evidence="2" key="1">
    <citation type="submission" date="2013-09" db="EMBL/GenBank/DDBJ databases">
        <title>The Genome Sequence of Anopheles maculatus species B.</title>
        <authorList>
            <consortium name="The Broad Institute Genomics Platform"/>
            <person name="Neafsey D.E."/>
            <person name="Besansky N."/>
            <person name="Howell P."/>
            <person name="Walton C."/>
            <person name="Young S.K."/>
            <person name="Zeng Q."/>
            <person name="Gargeya S."/>
            <person name="Fitzgerald M."/>
            <person name="Haas B."/>
            <person name="Abouelleil A."/>
            <person name="Allen A.W."/>
            <person name="Alvarado L."/>
            <person name="Arachchi H.M."/>
            <person name="Berlin A.M."/>
            <person name="Chapman S.B."/>
            <person name="Gainer-Dewar J."/>
            <person name="Goldberg J."/>
            <person name="Griggs A."/>
            <person name="Gujja S."/>
            <person name="Hansen M."/>
            <person name="Howarth C."/>
            <person name="Imamovic A."/>
            <person name="Ireland A."/>
            <person name="Larimer J."/>
            <person name="McCowan C."/>
            <person name="Murphy C."/>
            <person name="Pearson M."/>
            <person name="Poon T.W."/>
            <person name="Priest M."/>
            <person name="Roberts A."/>
            <person name="Saif S."/>
            <person name="Shea T."/>
            <person name="Sisk P."/>
            <person name="Sykes S."/>
            <person name="Wortman J."/>
            <person name="Nusbaum C."/>
            <person name="Birren B."/>
        </authorList>
    </citation>
    <scope>NUCLEOTIDE SEQUENCE [LARGE SCALE GENOMIC DNA]</scope>
    <source>
        <strain evidence="2">maculatus3</strain>
    </source>
</reference>
<name>A0A182SDR9_9DIPT</name>
<sequence>MHCIRAPYKVSQLDLCQMEQFPNGTVGLNISLTIPKVLNYIGIVVKTFYKYTTYRPFMIDWSIEYCQTARSRNLSPPSVVIMKIIEQSLPEYSYPCPQGNITYNTFWMFEPKYVLQSMPSGSYRMDIFIKDSADNDLIALQIFGAIRKQGLVG</sequence>
<evidence type="ECO:0000313" key="1">
    <source>
        <dbReference type="EnsemblMetazoa" id="AMAM004737-PA"/>
    </source>
</evidence>
<dbReference type="EnsemblMetazoa" id="AMAM004737-RA">
    <property type="protein sequence ID" value="AMAM004737-PA"/>
    <property type="gene ID" value="AMAM004737"/>
</dbReference>
<evidence type="ECO:0008006" key="3">
    <source>
        <dbReference type="Google" id="ProtNLM"/>
    </source>
</evidence>
<keyword evidence="2" id="KW-1185">Reference proteome</keyword>